<protein>
    <recommendedName>
        <fullName evidence="3">Porin</fullName>
    </recommendedName>
</protein>
<organism evidence="1 2">
    <name type="scientific">Nemorincola caseinilytica</name>
    <dbReference type="NCBI Taxonomy" id="2054315"/>
    <lineage>
        <taxon>Bacteria</taxon>
        <taxon>Pseudomonadati</taxon>
        <taxon>Bacteroidota</taxon>
        <taxon>Chitinophagia</taxon>
        <taxon>Chitinophagales</taxon>
        <taxon>Chitinophagaceae</taxon>
        <taxon>Nemorincola</taxon>
    </lineage>
</organism>
<evidence type="ECO:0000313" key="2">
    <source>
        <dbReference type="Proteomes" id="UP001500067"/>
    </source>
</evidence>
<dbReference type="Gene3D" id="2.40.160.10">
    <property type="entry name" value="Porin"/>
    <property type="match status" value="1"/>
</dbReference>
<dbReference type="EMBL" id="BAABFA010000005">
    <property type="protein sequence ID" value="GAA4461425.1"/>
    <property type="molecule type" value="Genomic_DNA"/>
</dbReference>
<dbReference type="Proteomes" id="UP001500067">
    <property type="component" value="Unassembled WGS sequence"/>
</dbReference>
<sequence>MDTSTALGKGIYPIYQQHDRLRFGGYMQPQFQYAQDKGVKNYSGGDFAPNSNNRFMLRRGRIRVDYLHNNEKNQPLAYFAFQFDGTERGVAIRDFWGRFFENKVEMFAVTAGMFARPMGFEANFSSSDREAPERGRMSQILMKTERDIGAMLTFETRRKGHVLRWMKYDIGVFNGQGLAGPADYDSHKDIISRFSVKPRTLKRSGIIISASVSGFYGGIVSQSPLIYRNSKGGGRYSMLSDSLASNTGYVAPRHYIGGDMQIKIPNKKGFSELRAEYIRGLQTGTAATSETPGSYPVAAGSAVAPLYVRQFDGAYFYYIQHLGSTKHLSILKFDWYDPNRLVKGTEVNPTYGYTAADVRYNTLGIGYMRLLNAHTKLTLFYDHIMNESTAISGYTKDLKDNIFTCRVQFRF</sequence>
<comment type="caution">
    <text evidence="1">The sequence shown here is derived from an EMBL/GenBank/DDBJ whole genome shotgun (WGS) entry which is preliminary data.</text>
</comment>
<evidence type="ECO:0000313" key="1">
    <source>
        <dbReference type="EMBL" id="GAA4461425.1"/>
    </source>
</evidence>
<name>A0ABP8N9A2_9BACT</name>
<evidence type="ECO:0008006" key="3">
    <source>
        <dbReference type="Google" id="ProtNLM"/>
    </source>
</evidence>
<accession>A0ABP8N9A2</accession>
<proteinExistence type="predicted"/>
<reference evidence="2" key="1">
    <citation type="journal article" date="2019" name="Int. J. Syst. Evol. Microbiol.">
        <title>The Global Catalogue of Microorganisms (GCM) 10K type strain sequencing project: providing services to taxonomists for standard genome sequencing and annotation.</title>
        <authorList>
            <consortium name="The Broad Institute Genomics Platform"/>
            <consortium name="The Broad Institute Genome Sequencing Center for Infectious Disease"/>
            <person name="Wu L."/>
            <person name="Ma J."/>
        </authorList>
    </citation>
    <scope>NUCLEOTIDE SEQUENCE [LARGE SCALE GENOMIC DNA]</scope>
    <source>
        <strain evidence="2">JCM 32105</strain>
    </source>
</reference>
<keyword evidence="2" id="KW-1185">Reference proteome</keyword>
<dbReference type="InterPro" id="IPR023614">
    <property type="entry name" value="Porin_dom_sf"/>
</dbReference>
<gene>
    <name evidence="1" type="ORF">GCM10023093_06040</name>
</gene>